<feature type="region of interest" description="Disordered" evidence="1">
    <location>
        <begin position="1"/>
        <end position="33"/>
    </location>
</feature>
<evidence type="ECO:0000256" key="1">
    <source>
        <dbReference type="SAM" id="MobiDB-lite"/>
    </source>
</evidence>
<feature type="compositionally biased region" description="Basic and acidic residues" evidence="1">
    <location>
        <begin position="1"/>
        <end position="21"/>
    </location>
</feature>
<evidence type="ECO:0000313" key="3">
    <source>
        <dbReference type="Proteomes" id="UP000604046"/>
    </source>
</evidence>
<sequence length="215" mass="22908">MNVAELADRDGASDAFSKDSEIPSEARFGQLGAKDAASLAGEDTAEEIDVTFAHPDKSSRQCTSAGSSSEGICQDQPGPYVIIHDCTYVSETSAVPPEEDVVTVVRVGTVVEVEEVVQQSQAKVRGRIASPPGWISLLDVATGYRWACRVEDRALLHKPAVLDTSLAGLQQFAPATPRASVMVAPPSSDRIGTVCRKPRAKAVHRRSPQPKVGWA</sequence>
<dbReference type="AlphaFoldDB" id="A0A812MUU7"/>
<keyword evidence="3" id="KW-1185">Reference proteome</keyword>
<comment type="caution">
    <text evidence="2">The sequence shown here is derived from an EMBL/GenBank/DDBJ whole genome shotgun (WGS) entry which is preliminary data.</text>
</comment>
<name>A0A812MUU7_9DINO</name>
<protein>
    <submittedName>
        <fullName evidence="2">Uncharacterized protein</fullName>
    </submittedName>
</protein>
<accession>A0A812MUU7</accession>
<dbReference type="EMBL" id="CAJNDS010001713">
    <property type="protein sequence ID" value="CAE7274124.1"/>
    <property type="molecule type" value="Genomic_DNA"/>
</dbReference>
<organism evidence="2 3">
    <name type="scientific">Symbiodinium natans</name>
    <dbReference type="NCBI Taxonomy" id="878477"/>
    <lineage>
        <taxon>Eukaryota</taxon>
        <taxon>Sar</taxon>
        <taxon>Alveolata</taxon>
        <taxon>Dinophyceae</taxon>
        <taxon>Suessiales</taxon>
        <taxon>Symbiodiniaceae</taxon>
        <taxon>Symbiodinium</taxon>
    </lineage>
</organism>
<gene>
    <name evidence="2" type="ORF">SNAT2548_LOCUS14544</name>
</gene>
<reference evidence="2" key="1">
    <citation type="submission" date="2021-02" db="EMBL/GenBank/DDBJ databases">
        <authorList>
            <person name="Dougan E. K."/>
            <person name="Rhodes N."/>
            <person name="Thang M."/>
            <person name="Chan C."/>
        </authorList>
    </citation>
    <scope>NUCLEOTIDE SEQUENCE</scope>
</reference>
<dbReference type="Proteomes" id="UP000604046">
    <property type="component" value="Unassembled WGS sequence"/>
</dbReference>
<proteinExistence type="predicted"/>
<evidence type="ECO:0000313" key="2">
    <source>
        <dbReference type="EMBL" id="CAE7274124.1"/>
    </source>
</evidence>
<dbReference type="OrthoDB" id="415973at2759"/>